<dbReference type="AlphaFoldDB" id="A0A0G0IM67"/>
<comment type="caution">
    <text evidence="1">The sequence shown here is derived from an EMBL/GenBank/DDBJ whole genome shotgun (WGS) entry which is preliminary data.</text>
</comment>
<dbReference type="EMBL" id="LBSV01000009">
    <property type="protein sequence ID" value="KKQ25309.1"/>
    <property type="molecule type" value="Genomic_DNA"/>
</dbReference>
<reference evidence="1 2" key="1">
    <citation type="journal article" date="2015" name="Nature">
        <title>rRNA introns, odd ribosomes, and small enigmatic genomes across a large radiation of phyla.</title>
        <authorList>
            <person name="Brown C.T."/>
            <person name="Hug L.A."/>
            <person name="Thomas B.C."/>
            <person name="Sharon I."/>
            <person name="Castelle C.J."/>
            <person name="Singh A."/>
            <person name="Wilkins M.J."/>
            <person name="Williams K.H."/>
            <person name="Banfield J.F."/>
        </authorList>
    </citation>
    <scope>NUCLEOTIDE SEQUENCE [LARGE SCALE GENOMIC DNA]</scope>
</reference>
<dbReference type="Proteomes" id="UP000034917">
    <property type="component" value="Unassembled WGS sequence"/>
</dbReference>
<protein>
    <submittedName>
        <fullName evidence="1">Uncharacterized protein</fullName>
    </submittedName>
</protein>
<evidence type="ECO:0000313" key="1">
    <source>
        <dbReference type="EMBL" id="KKQ25309.1"/>
    </source>
</evidence>
<proteinExistence type="predicted"/>
<organism evidence="1 2">
    <name type="scientific">Candidatus Roizmanbacteria bacterium GW2011_GWC2_37_13</name>
    <dbReference type="NCBI Taxonomy" id="1618486"/>
    <lineage>
        <taxon>Bacteria</taxon>
        <taxon>Candidatus Roizmaniibacteriota</taxon>
    </lineage>
</organism>
<name>A0A0G0IM67_9BACT</name>
<sequence>MNQNDAGSVQISAATSHERSSARVVVPITIGVGVLALACNLPFQAQPGYEVLTCPNSAVDTQSINVDANASKDDLMRIAEYNLAMKDAGITIDETSTIVLRMNGVDKDNNGNFIEMAISRSPIGGSFELGSQAIVSFKDKKDNVESFSFNIDDEDNLVVRPIESNGITKVFFNGRSLKGATRLTKFMELSIKGLVTQEQVEDMLARGDYSEITSLVLSNPLVKTCCVIADDPIGIRRAFESLHELASLETDAGPLPPIGGNPPGTVVSPATPTLVAPTVEPVATPTEMSTLTPTATEIPGLTSADLNTDWQNMERVKANLKDGDFFNSADYNNQILKLYLKGETRQIPADAPAINWIYSFNEKMAKDRGFASRLQVKLGPNKEISKRGMVMVDAGVVDIMNELYRFATFIIKNIDGTFGVVKYVIPEQAFINNPDRDWSWFYGENPDRMVVPQLPLDPASCPAGFGQGYCDMLVRVGMDNVDAQIQQWADKDIVPSDLIVPLIASNVHATQE</sequence>
<accession>A0A0G0IM67</accession>
<evidence type="ECO:0000313" key="2">
    <source>
        <dbReference type="Proteomes" id="UP000034917"/>
    </source>
</evidence>
<gene>
    <name evidence="1" type="ORF">US40_C0009G0015</name>
</gene>